<protein>
    <submittedName>
        <fullName evidence="2">Uncharacterized protein</fullName>
    </submittedName>
</protein>
<accession>A0A7G1I860</accession>
<organism evidence="2 3">
    <name type="scientific">Mycobacterium kansasii</name>
    <dbReference type="NCBI Taxonomy" id="1768"/>
    <lineage>
        <taxon>Bacteria</taxon>
        <taxon>Bacillati</taxon>
        <taxon>Actinomycetota</taxon>
        <taxon>Actinomycetes</taxon>
        <taxon>Mycobacteriales</taxon>
        <taxon>Mycobacteriaceae</taxon>
        <taxon>Mycobacterium</taxon>
    </lineage>
</organism>
<keyword evidence="3" id="KW-1185">Reference proteome</keyword>
<dbReference type="Proteomes" id="UP000516380">
    <property type="component" value="Chromosome"/>
</dbReference>
<dbReference type="EMBL" id="AP023343">
    <property type="protein sequence ID" value="BCI87157.1"/>
    <property type="molecule type" value="Genomic_DNA"/>
</dbReference>
<proteinExistence type="predicted"/>
<sequence>MAKWPATRPVPSGGSPLGAAGEAGRSGVQVGLKFVNQGLLHWYAAVLVALAVHVNDNRPVSRSDVSGIGAHEFVRAKAGEHRRQHDSPVAFGPVGAALRTAVVVDDRQQLRDRLGSKSFGSVLATLSRPTNDIGLAALMSPV</sequence>
<evidence type="ECO:0000313" key="2">
    <source>
        <dbReference type="EMBL" id="BCI87157.1"/>
    </source>
</evidence>
<evidence type="ECO:0000313" key="3">
    <source>
        <dbReference type="Proteomes" id="UP000516380"/>
    </source>
</evidence>
<gene>
    <name evidence="2" type="ORF">NIIDMKKI_23630</name>
</gene>
<evidence type="ECO:0000256" key="1">
    <source>
        <dbReference type="SAM" id="MobiDB-lite"/>
    </source>
</evidence>
<name>A0A7G1I860_MYCKA</name>
<feature type="region of interest" description="Disordered" evidence="1">
    <location>
        <begin position="1"/>
        <end position="22"/>
    </location>
</feature>
<reference evidence="2 3" key="1">
    <citation type="submission" date="2020-07" db="EMBL/GenBank/DDBJ databases">
        <title>Mycobacterium kansasii (former subtype) with zoonotic potential isolated from diseased indoor pet cat, Japan.</title>
        <authorList>
            <person name="Fukano H."/>
            <person name="Terazono T."/>
            <person name="Hoshino Y."/>
        </authorList>
    </citation>
    <scope>NUCLEOTIDE SEQUENCE [LARGE SCALE GENOMIC DNA]</scope>
    <source>
        <strain evidence="2 3">Kuro-I</strain>
    </source>
</reference>
<dbReference type="AlphaFoldDB" id="A0A7G1I860"/>